<dbReference type="GO" id="GO:0006508">
    <property type="term" value="P:proteolysis"/>
    <property type="evidence" value="ECO:0007669"/>
    <property type="project" value="UniProtKB-KW"/>
</dbReference>
<evidence type="ECO:0000256" key="28">
    <source>
        <dbReference type="SAM" id="MobiDB-lite"/>
    </source>
</evidence>
<dbReference type="GO" id="GO:0046677">
    <property type="term" value="P:response to antibiotic"/>
    <property type="evidence" value="ECO:0007669"/>
    <property type="project" value="UniProtKB-KW"/>
</dbReference>
<comment type="function">
    <text evidence="1">Cell wall formation. Synthesis of cross-linked peptidoglycan from the lipid intermediates. The enzyme has a penicillin-insensitive transglycosylase N-terminal domain (formation of linear glycan strands) and a penicillin-sensitive transpeptidase C-terminal domain (cross-linking of the peptide subunits).</text>
</comment>
<name>A0A1H2Z4J0_THIRO</name>
<keyword evidence="21" id="KW-0046">Antibiotic resistance</keyword>
<evidence type="ECO:0000256" key="5">
    <source>
        <dbReference type="ARBA" id="ARBA00007739"/>
    </source>
</evidence>
<comment type="catalytic activity">
    <reaction evidence="26">
        <text>[GlcNAc-(1-&gt;4)-Mur2Ac(oyl-L-Ala-gamma-D-Glu-L-Lys-D-Ala-D-Ala)](n)-di-trans,octa-cis-undecaprenyl diphosphate + beta-D-GlcNAc-(1-&gt;4)-Mur2Ac(oyl-L-Ala-gamma-D-Glu-L-Lys-D-Ala-D-Ala)-di-trans,octa-cis-undecaprenyl diphosphate = [GlcNAc-(1-&gt;4)-Mur2Ac(oyl-L-Ala-gamma-D-Glu-L-Lys-D-Ala-D-Ala)](n+1)-di-trans,octa-cis-undecaprenyl diphosphate + di-trans,octa-cis-undecaprenyl diphosphate + H(+)</text>
        <dbReference type="Rhea" id="RHEA:23708"/>
        <dbReference type="Rhea" id="RHEA-COMP:9602"/>
        <dbReference type="Rhea" id="RHEA-COMP:9603"/>
        <dbReference type="ChEBI" id="CHEBI:15378"/>
        <dbReference type="ChEBI" id="CHEBI:58405"/>
        <dbReference type="ChEBI" id="CHEBI:60033"/>
        <dbReference type="ChEBI" id="CHEBI:78435"/>
        <dbReference type="EC" id="2.4.99.28"/>
    </reaction>
</comment>
<evidence type="ECO:0000256" key="3">
    <source>
        <dbReference type="ARBA" id="ARBA00004752"/>
    </source>
</evidence>
<evidence type="ECO:0000256" key="9">
    <source>
        <dbReference type="ARBA" id="ARBA00022519"/>
    </source>
</evidence>
<evidence type="ECO:0000313" key="34">
    <source>
        <dbReference type="Proteomes" id="UP000198816"/>
    </source>
</evidence>
<dbReference type="SUPFAM" id="SSF56601">
    <property type="entry name" value="beta-lactamase/transpeptidase-like"/>
    <property type="match status" value="1"/>
</dbReference>
<dbReference type="GO" id="GO:0008658">
    <property type="term" value="F:penicillin binding"/>
    <property type="evidence" value="ECO:0007669"/>
    <property type="project" value="InterPro"/>
</dbReference>
<dbReference type="NCBIfam" id="TIGR02074">
    <property type="entry name" value="PBP_1a_fam"/>
    <property type="match status" value="1"/>
</dbReference>
<evidence type="ECO:0000256" key="29">
    <source>
        <dbReference type="SAM" id="Phobius"/>
    </source>
</evidence>
<evidence type="ECO:0000256" key="8">
    <source>
        <dbReference type="ARBA" id="ARBA00022475"/>
    </source>
</evidence>
<keyword evidence="9" id="KW-0997">Cell inner membrane</keyword>
<comment type="pathway">
    <text evidence="27">Glycan biosynthesis.</text>
</comment>
<comment type="pathway">
    <text evidence="3">Cell wall biogenesis; peptidoglycan biosynthesis.</text>
</comment>
<feature type="region of interest" description="Disordered" evidence="28">
    <location>
        <begin position="876"/>
        <end position="900"/>
    </location>
</feature>
<dbReference type="Pfam" id="PF17092">
    <property type="entry name" value="PCB_OB"/>
    <property type="match status" value="1"/>
</dbReference>
<dbReference type="EMBL" id="FNNZ01000014">
    <property type="protein sequence ID" value="SDX11719.1"/>
    <property type="molecule type" value="Genomic_DNA"/>
</dbReference>
<dbReference type="Gene3D" id="1.10.3810.10">
    <property type="entry name" value="Biosynthetic peptidoglycan transglycosylase-like"/>
    <property type="match status" value="1"/>
</dbReference>
<evidence type="ECO:0000256" key="15">
    <source>
        <dbReference type="ARBA" id="ARBA00022801"/>
    </source>
</evidence>
<evidence type="ECO:0000256" key="13">
    <source>
        <dbReference type="ARBA" id="ARBA00022679"/>
    </source>
</evidence>
<evidence type="ECO:0000256" key="14">
    <source>
        <dbReference type="ARBA" id="ARBA00022692"/>
    </source>
</evidence>
<keyword evidence="16" id="KW-0133">Cell shape</keyword>
<evidence type="ECO:0000256" key="2">
    <source>
        <dbReference type="ARBA" id="ARBA00004249"/>
    </source>
</evidence>
<keyword evidence="34" id="KW-1185">Reference proteome</keyword>
<keyword evidence="17" id="KW-0735">Signal-anchor</keyword>
<dbReference type="AlphaFoldDB" id="A0A1H2Z4J0"/>
<accession>A0A1H2Z4J0</accession>
<feature type="domain" description="Penicillin-binding protein OB-like" evidence="32">
    <location>
        <begin position="401"/>
        <end position="523"/>
    </location>
</feature>
<evidence type="ECO:0000256" key="20">
    <source>
        <dbReference type="ARBA" id="ARBA00023136"/>
    </source>
</evidence>
<evidence type="ECO:0000256" key="27">
    <source>
        <dbReference type="ARBA" id="ARBA00060592"/>
    </source>
</evidence>
<keyword evidence="12" id="KW-0328">Glycosyltransferase</keyword>
<evidence type="ECO:0000256" key="24">
    <source>
        <dbReference type="ARBA" id="ARBA00034000"/>
    </source>
</evidence>
<dbReference type="GO" id="GO:0009002">
    <property type="term" value="F:serine-type D-Ala-D-Ala carboxypeptidase activity"/>
    <property type="evidence" value="ECO:0007669"/>
    <property type="project" value="UniProtKB-EC"/>
</dbReference>
<evidence type="ECO:0000256" key="11">
    <source>
        <dbReference type="ARBA" id="ARBA00022670"/>
    </source>
</evidence>
<dbReference type="InterPro" id="IPR001264">
    <property type="entry name" value="Glyco_trans_51"/>
</dbReference>
<evidence type="ECO:0000256" key="1">
    <source>
        <dbReference type="ARBA" id="ARBA00002624"/>
    </source>
</evidence>
<keyword evidence="15" id="KW-0378">Hydrolase</keyword>
<dbReference type="Pfam" id="PF00912">
    <property type="entry name" value="Transgly"/>
    <property type="match status" value="1"/>
</dbReference>
<keyword evidence="10" id="KW-0121">Carboxypeptidase</keyword>
<evidence type="ECO:0000256" key="22">
    <source>
        <dbReference type="ARBA" id="ARBA00023268"/>
    </source>
</evidence>
<evidence type="ECO:0000313" key="33">
    <source>
        <dbReference type="EMBL" id="SDX11719.1"/>
    </source>
</evidence>
<dbReference type="GO" id="GO:0030288">
    <property type="term" value="C:outer membrane-bounded periplasmic space"/>
    <property type="evidence" value="ECO:0007669"/>
    <property type="project" value="TreeGrafter"/>
</dbReference>
<comment type="similarity">
    <text evidence="4">In the C-terminal section; belongs to the transpeptidase family.</text>
</comment>
<dbReference type="InterPro" id="IPR023346">
    <property type="entry name" value="Lysozyme-like_dom_sf"/>
</dbReference>
<evidence type="ECO:0000256" key="25">
    <source>
        <dbReference type="ARBA" id="ARBA00044770"/>
    </source>
</evidence>
<dbReference type="GO" id="GO:0071555">
    <property type="term" value="P:cell wall organization"/>
    <property type="evidence" value="ECO:0007669"/>
    <property type="project" value="UniProtKB-KW"/>
</dbReference>
<dbReference type="GO" id="GO:0008955">
    <property type="term" value="F:peptidoglycan glycosyltransferase activity"/>
    <property type="evidence" value="ECO:0007669"/>
    <property type="project" value="UniProtKB-EC"/>
</dbReference>
<dbReference type="GO" id="GO:0009252">
    <property type="term" value="P:peptidoglycan biosynthetic process"/>
    <property type="evidence" value="ECO:0007669"/>
    <property type="project" value="UniProtKB-UniPathway"/>
</dbReference>
<keyword evidence="20 29" id="KW-0472">Membrane</keyword>
<dbReference type="InterPro" id="IPR050396">
    <property type="entry name" value="Glycosyltr_51/Transpeptidase"/>
</dbReference>
<dbReference type="EC" id="3.4.16.4" evidence="6"/>
<dbReference type="SUPFAM" id="SSF53955">
    <property type="entry name" value="Lysozyme-like"/>
    <property type="match status" value="1"/>
</dbReference>
<sequence length="900" mass="97973">MNRKSDSSTPGSDAGVPPENLSTEHEGGRSRFGPGFGFGLGFEPDAGADPPPPRPIPGKPSARVARSKHRSGRRASRRSRSVFGWFFGFLSVLGAPLQLLALGLLGAGVFVSIHAPELPSVESLRQVQFEEPLRVFSSDGGLIAEFGIERRRPVAYDDIPPLVVNAFLATEDARFFEHGGVDAVGIGRALLSFASTGTKTQGGSTITMQVTRNFLLSSEKTFQRKLAEVLLTLQVERTLTKDQILDLYLNQIFFGHRAYGISAAAALYYNKELDQLTPAEAAMLAGIPKAPSSNNPVTNPERALERRNYILSRMLELGQIDREEYEIAVLTPDMARLHRRQPDLDAGYVAEMTRQTIVEHYGEAALSQGYRVTTTIDARLQTTAQGAVRRALREYDRRHGYRGAEAKIDLDGATEADMDAYLETVTSIPDLTPGLVTRASGGEAEVYIGSGRRVELGLKQVAWAQEFRNANWRGPRPRRVTDVLAVGDLVRLQHDGPGYDGSGNDGPGQGDGVSWELGQMPSVAGALVSIAPQDGAVRALVGGYSFNASKFNRAVDMRRQPGSSFKPFIFAAALHEGWTPASLIKDEAVKLTGTQDWNPRNSDRKEMGPIRMRRALALSRNLAAINLLQSVGLEDAQNYIRAFGFDLDAMPLGLSMALGTGEMSPMKLAEGYAVFANGGFHVTPYFIQRIESGDGQVLFESHAPRSCSDCWYRYGDDSARVQGTQAGAAAPQVIDPRIAYQITSLLREVVEAGTGTRAKQLNREDIVGKTGTTNDVRDSWFAGYQADFVTIAWMGFDDFEKLGRGEEGGRAALGMWVDFMGTALEDLPIAQLDPPPGMVQVRVDPTRGTETKAKSGLLEMVNEEFSNALLGPEPVRIAGPTRKADTSVRRSAPRVMDDLF</sequence>
<evidence type="ECO:0000259" key="32">
    <source>
        <dbReference type="Pfam" id="PF17092"/>
    </source>
</evidence>
<keyword evidence="14 29" id="KW-0812">Transmembrane</keyword>
<proteinExistence type="inferred from homology"/>
<dbReference type="Gene3D" id="3.40.710.10">
    <property type="entry name" value="DD-peptidase/beta-lactamase superfamily"/>
    <property type="match status" value="1"/>
</dbReference>
<dbReference type="Proteomes" id="UP000198816">
    <property type="component" value="Unassembled WGS sequence"/>
</dbReference>
<evidence type="ECO:0000256" key="19">
    <source>
        <dbReference type="ARBA" id="ARBA00022989"/>
    </source>
</evidence>
<keyword evidence="11" id="KW-0645">Protease</keyword>
<evidence type="ECO:0000256" key="26">
    <source>
        <dbReference type="ARBA" id="ARBA00049902"/>
    </source>
</evidence>
<keyword evidence="8" id="KW-1003">Cell membrane</keyword>
<evidence type="ECO:0000259" key="30">
    <source>
        <dbReference type="Pfam" id="PF00905"/>
    </source>
</evidence>
<feature type="compositionally biased region" description="Pro residues" evidence="28">
    <location>
        <begin position="49"/>
        <end position="58"/>
    </location>
</feature>
<dbReference type="GO" id="GO:0005886">
    <property type="term" value="C:plasma membrane"/>
    <property type="evidence" value="ECO:0007669"/>
    <property type="project" value="UniProtKB-SubCell"/>
</dbReference>
<dbReference type="InterPro" id="IPR031376">
    <property type="entry name" value="PCB_OB"/>
</dbReference>
<dbReference type="Pfam" id="PF00905">
    <property type="entry name" value="Transpeptidase"/>
    <property type="match status" value="1"/>
</dbReference>
<evidence type="ECO:0000256" key="23">
    <source>
        <dbReference type="ARBA" id="ARBA00023316"/>
    </source>
</evidence>
<dbReference type="STRING" id="1058.SAMN05421783_114103"/>
<comment type="catalytic activity">
    <reaction evidence="24">
        <text>Preferential cleavage: (Ac)2-L-Lys-D-Ala-|-D-Ala. Also transpeptidation of peptidyl-alanyl moieties that are N-acyl substituents of D-alanine.</text>
        <dbReference type="EC" id="3.4.16.4"/>
    </reaction>
</comment>
<feature type="transmembrane region" description="Helical" evidence="29">
    <location>
        <begin position="82"/>
        <end position="111"/>
    </location>
</feature>
<protein>
    <recommendedName>
        <fullName evidence="7">Penicillin-binding protein 1A</fullName>
        <ecNumber evidence="25">2.4.99.28</ecNumber>
        <ecNumber evidence="6">3.4.16.4</ecNumber>
    </recommendedName>
</protein>
<feature type="domain" description="Glycosyl transferase family 51" evidence="31">
    <location>
        <begin position="141"/>
        <end position="314"/>
    </location>
</feature>
<dbReference type="EC" id="2.4.99.28" evidence="25"/>
<organism evidence="33 34">
    <name type="scientific">Thiocapsa roseopersicina</name>
    <dbReference type="NCBI Taxonomy" id="1058"/>
    <lineage>
        <taxon>Bacteria</taxon>
        <taxon>Pseudomonadati</taxon>
        <taxon>Pseudomonadota</taxon>
        <taxon>Gammaproteobacteria</taxon>
        <taxon>Chromatiales</taxon>
        <taxon>Chromatiaceae</taxon>
        <taxon>Thiocapsa</taxon>
    </lineage>
</organism>
<reference evidence="34" key="1">
    <citation type="submission" date="2016-10" db="EMBL/GenBank/DDBJ databases">
        <authorList>
            <person name="Varghese N."/>
            <person name="Submissions S."/>
        </authorList>
    </citation>
    <scope>NUCLEOTIDE SEQUENCE [LARGE SCALE GENOMIC DNA]</scope>
    <source>
        <strain evidence="34">DSM 217</strain>
    </source>
</reference>
<dbReference type="UniPathway" id="UPA00219"/>
<keyword evidence="13" id="KW-0808">Transferase</keyword>
<dbReference type="InterPro" id="IPR012340">
    <property type="entry name" value="NA-bd_OB-fold"/>
</dbReference>
<feature type="domain" description="Penicillin-binding protein transpeptidase" evidence="30">
    <location>
        <begin position="525"/>
        <end position="785"/>
    </location>
</feature>
<keyword evidence="19 29" id="KW-1133">Transmembrane helix</keyword>
<evidence type="ECO:0000256" key="21">
    <source>
        <dbReference type="ARBA" id="ARBA00023251"/>
    </source>
</evidence>
<dbReference type="InterPro" id="IPR036950">
    <property type="entry name" value="PBP_transglycosylase"/>
</dbReference>
<evidence type="ECO:0000259" key="31">
    <source>
        <dbReference type="Pfam" id="PF00912"/>
    </source>
</evidence>
<dbReference type="InterPro" id="IPR001460">
    <property type="entry name" value="PCN-bd_Tpept"/>
</dbReference>
<feature type="region of interest" description="Disordered" evidence="28">
    <location>
        <begin position="1"/>
        <end position="75"/>
    </location>
</feature>
<dbReference type="PANTHER" id="PTHR32282">
    <property type="entry name" value="BINDING PROTEIN TRANSPEPTIDASE, PUTATIVE-RELATED"/>
    <property type="match status" value="1"/>
</dbReference>
<dbReference type="FunFam" id="1.10.3810.10:FF:000003">
    <property type="entry name" value="Penicillin-binding protein 1a"/>
    <property type="match status" value="1"/>
</dbReference>
<feature type="compositionally biased region" description="Basic residues" evidence="28">
    <location>
        <begin position="65"/>
        <end position="75"/>
    </location>
</feature>
<evidence type="ECO:0000256" key="12">
    <source>
        <dbReference type="ARBA" id="ARBA00022676"/>
    </source>
</evidence>
<dbReference type="InterPro" id="IPR012338">
    <property type="entry name" value="Beta-lactam/transpept-like"/>
</dbReference>
<evidence type="ECO:0000256" key="17">
    <source>
        <dbReference type="ARBA" id="ARBA00022968"/>
    </source>
</evidence>
<evidence type="ECO:0000256" key="6">
    <source>
        <dbReference type="ARBA" id="ARBA00012448"/>
    </source>
</evidence>
<comment type="subcellular location">
    <subcellularLocation>
        <location evidence="2">Cell inner membrane</location>
        <topology evidence="2">Single-pass type II membrane protein</topology>
    </subcellularLocation>
</comment>
<evidence type="ECO:0000256" key="16">
    <source>
        <dbReference type="ARBA" id="ARBA00022960"/>
    </source>
</evidence>
<evidence type="ECO:0000256" key="4">
    <source>
        <dbReference type="ARBA" id="ARBA00007090"/>
    </source>
</evidence>
<evidence type="ECO:0000256" key="10">
    <source>
        <dbReference type="ARBA" id="ARBA00022645"/>
    </source>
</evidence>
<keyword evidence="23" id="KW-0961">Cell wall biogenesis/degradation</keyword>
<evidence type="ECO:0000256" key="18">
    <source>
        <dbReference type="ARBA" id="ARBA00022984"/>
    </source>
</evidence>
<dbReference type="GO" id="GO:0008360">
    <property type="term" value="P:regulation of cell shape"/>
    <property type="evidence" value="ECO:0007669"/>
    <property type="project" value="UniProtKB-KW"/>
</dbReference>
<keyword evidence="18" id="KW-0573">Peptidoglycan synthesis</keyword>
<dbReference type="Gene3D" id="2.40.50.140">
    <property type="entry name" value="Nucleic acid-binding proteins"/>
    <property type="match status" value="1"/>
</dbReference>
<keyword evidence="22" id="KW-0511">Multifunctional enzyme</keyword>
<dbReference type="PANTHER" id="PTHR32282:SF27">
    <property type="entry name" value="PENICILLIN-BINDING PROTEIN 1A"/>
    <property type="match status" value="1"/>
</dbReference>
<gene>
    <name evidence="33" type="ORF">SAMN05421783_114103</name>
</gene>
<evidence type="ECO:0000256" key="7">
    <source>
        <dbReference type="ARBA" id="ARBA00018638"/>
    </source>
</evidence>
<comment type="similarity">
    <text evidence="5">In the N-terminal section; belongs to the glycosyltransferase 51 family.</text>
</comment>